<dbReference type="InterPro" id="IPR012677">
    <property type="entry name" value="Nucleotide-bd_a/b_plait_sf"/>
</dbReference>
<dbReference type="Proteomes" id="UP000504630">
    <property type="component" value="Chromosome 1"/>
</dbReference>
<dbReference type="PANTHER" id="PTHR19965:SF82">
    <property type="entry name" value="THO COMPLEX SUBUNIT 4"/>
    <property type="match status" value="1"/>
</dbReference>
<dbReference type="Pfam" id="PF13865">
    <property type="entry name" value="FoP_duplication"/>
    <property type="match status" value="1"/>
</dbReference>
<name>A0A6J2PNT3_COTGO</name>
<sequence length="263" mass="28723">MSDKMSMSLDDIIKLNKKGGGGGSGRGGRSSGQGGGSGRGGGSSRPVRSRQNNFNHERNNRTTPYTRPRELPDKWQHDMFEEHAGGRRGQSAGAERSVESNGKLLVSNLDFGVSDSDVKELFAEFGELQKASVHYDRSGRSKGTADVHFETNAEALKAMKHYNGVPLDGRPMKIQQVTSEVDTQSRQSTQSSNKGFDRSRLGQPKFERTERSDRGDRGDRRERRQGGGGGGFRGRGGRGSRPQLSAEELDAQLDAYNAKMDTS</sequence>
<keyword evidence="3" id="KW-0509">mRNA transport</keyword>
<feature type="compositionally biased region" description="Basic and acidic residues" evidence="7">
    <location>
        <begin position="195"/>
        <end position="225"/>
    </location>
</feature>
<dbReference type="FunFam" id="3.30.70.330:FF:000273">
    <property type="entry name" value="THO complex subunit 4"/>
    <property type="match status" value="1"/>
</dbReference>
<feature type="region of interest" description="Disordered" evidence="7">
    <location>
        <begin position="162"/>
        <end position="263"/>
    </location>
</feature>
<dbReference type="InterPro" id="IPR051229">
    <property type="entry name" value="ALYREF_mRNA_export"/>
</dbReference>
<evidence type="ECO:0000256" key="3">
    <source>
        <dbReference type="ARBA" id="ARBA00022816"/>
    </source>
</evidence>
<reference evidence="10" key="1">
    <citation type="submission" date="2025-08" db="UniProtKB">
        <authorList>
            <consortium name="RefSeq"/>
        </authorList>
    </citation>
    <scope>IDENTIFICATION</scope>
</reference>
<dbReference type="GO" id="GO:0003729">
    <property type="term" value="F:mRNA binding"/>
    <property type="evidence" value="ECO:0007669"/>
    <property type="project" value="TreeGrafter"/>
</dbReference>
<feature type="compositionally biased region" description="Gly residues" evidence="7">
    <location>
        <begin position="18"/>
        <end position="43"/>
    </location>
</feature>
<dbReference type="GO" id="GO:0006406">
    <property type="term" value="P:mRNA export from nucleus"/>
    <property type="evidence" value="ECO:0007669"/>
    <property type="project" value="TreeGrafter"/>
</dbReference>
<dbReference type="PROSITE" id="PS50102">
    <property type="entry name" value="RRM"/>
    <property type="match status" value="1"/>
</dbReference>
<feature type="domain" description="RRM" evidence="8">
    <location>
        <begin position="102"/>
        <end position="179"/>
    </location>
</feature>
<accession>A0A6J2PNT3</accession>
<evidence type="ECO:0000256" key="1">
    <source>
        <dbReference type="ARBA" id="ARBA00004123"/>
    </source>
</evidence>
<dbReference type="GeneID" id="115008047"/>
<dbReference type="InterPro" id="IPR000504">
    <property type="entry name" value="RRM_dom"/>
</dbReference>
<evidence type="ECO:0000259" key="8">
    <source>
        <dbReference type="PROSITE" id="PS50102"/>
    </source>
</evidence>
<feature type="compositionally biased region" description="Gly residues" evidence="7">
    <location>
        <begin position="226"/>
        <end position="239"/>
    </location>
</feature>
<evidence type="ECO:0000256" key="7">
    <source>
        <dbReference type="SAM" id="MobiDB-lite"/>
    </source>
</evidence>
<proteinExistence type="predicted"/>
<protein>
    <submittedName>
        <fullName evidence="10">THO complex subunit 4-like</fullName>
    </submittedName>
</protein>
<dbReference type="InterPro" id="IPR035979">
    <property type="entry name" value="RBD_domain_sf"/>
</dbReference>
<dbReference type="OrthoDB" id="1049195at2759"/>
<keyword evidence="2" id="KW-0813">Transport</keyword>
<evidence type="ECO:0000313" key="10">
    <source>
        <dbReference type="RefSeq" id="XP_029287170.1"/>
    </source>
</evidence>
<feature type="compositionally biased region" description="Basic and acidic residues" evidence="7">
    <location>
        <begin position="67"/>
        <end position="85"/>
    </location>
</feature>
<evidence type="ECO:0000256" key="6">
    <source>
        <dbReference type="PROSITE-ProRule" id="PRU00176"/>
    </source>
</evidence>
<evidence type="ECO:0000256" key="4">
    <source>
        <dbReference type="ARBA" id="ARBA00022884"/>
    </source>
</evidence>
<evidence type="ECO:0000256" key="2">
    <source>
        <dbReference type="ARBA" id="ARBA00022448"/>
    </source>
</evidence>
<dbReference type="CDD" id="cd12680">
    <property type="entry name" value="RRM_THOC4"/>
    <property type="match status" value="1"/>
</dbReference>
<dbReference type="PANTHER" id="PTHR19965">
    <property type="entry name" value="RNA AND EXPORT FACTOR BINDING PROTEIN"/>
    <property type="match status" value="1"/>
</dbReference>
<keyword evidence="4 6" id="KW-0694">RNA-binding</keyword>
<comment type="subcellular location">
    <subcellularLocation>
        <location evidence="1">Nucleus</location>
    </subcellularLocation>
</comment>
<dbReference type="InterPro" id="IPR025715">
    <property type="entry name" value="FoP_C"/>
</dbReference>
<dbReference type="InParanoid" id="A0A6J2PNT3"/>
<feature type="compositionally biased region" description="Polar residues" evidence="7">
    <location>
        <begin position="175"/>
        <end position="194"/>
    </location>
</feature>
<evidence type="ECO:0000256" key="5">
    <source>
        <dbReference type="ARBA" id="ARBA00023242"/>
    </source>
</evidence>
<dbReference type="SUPFAM" id="SSF54928">
    <property type="entry name" value="RNA-binding domain, RBD"/>
    <property type="match status" value="1"/>
</dbReference>
<dbReference type="SMART" id="SM01218">
    <property type="entry name" value="FoP_duplication"/>
    <property type="match status" value="1"/>
</dbReference>
<dbReference type="SMART" id="SM00360">
    <property type="entry name" value="RRM"/>
    <property type="match status" value="1"/>
</dbReference>
<organism evidence="9 10">
    <name type="scientific">Cottoperca gobio</name>
    <name type="common">Frogmouth</name>
    <name type="synonym">Aphritis gobio</name>
    <dbReference type="NCBI Taxonomy" id="56716"/>
    <lineage>
        <taxon>Eukaryota</taxon>
        <taxon>Metazoa</taxon>
        <taxon>Chordata</taxon>
        <taxon>Craniata</taxon>
        <taxon>Vertebrata</taxon>
        <taxon>Euteleostomi</taxon>
        <taxon>Actinopterygii</taxon>
        <taxon>Neopterygii</taxon>
        <taxon>Teleostei</taxon>
        <taxon>Neoteleostei</taxon>
        <taxon>Acanthomorphata</taxon>
        <taxon>Eupercaria</taxon>
        <taxon>Perciformes</taxon>
        <taxon>Notothenioidei</taxon>
        <taxon>Bovichtidae</taxon>
        <taxon>Cottoperca</taxon>
    </lineage>
</organism>
<dbReference type="AlphaFoldDB" id="A0A6J2PNT3"/>
<dbReference type="Pfam" id="PF00076">
    <property type="entry name" value="RRM_1"/>
    <property type="match status" value="1"/>
</dbReference>
<gene>
    <name evidence="10" type="primary">LOC115008047</name>
</gene>
<dbReference type="KEGG" id="cgob:115008047"/>
<evidence type="ECO:0000313" key="9">
    <source>
        <dbReference type="Proteomes" id="UP000504630"/>
    </source>
</evidence>
<feature type="region of interest" description="Disordered" evidence="7">
    <location>
        <begin position="1"/>
        <end position="96"/>
    </location>
</feature>
<dbReference type="GO" id="GO:0005634">
    <property type="term" value="C:nucleus"/>
    <property type="evidence" value="ECO:0007669"/>
    <property type="project" value="UniProtKB-SubCell"/>
</dbReference>
<keyword evidence="9" id="KW-1185">Reference proteome</keyword>
<keyword evidence="5" id="KW-0539">Nucleus</keyword>
<dbReference type="Gene3D" id="3.30.70.330">
    <property type="match status" value="1"/>
</dbReference>
<dbReference type="RefSeq" id="XP_029287170.1">
    <property type="nucleotide sequence ID" value="XM_029431310.1"/>
</dbReference>